<dbReference type="EMBL" id="JAGRYU010000017">
    <property type="protein sequence ID" value="MBU4682500.1"/>
    <property type="molecule type" value="Genomic_DNA"/>
</dbReference>
<keyword evidence="2" id="KW-1185">Reference proteome</keyword>
<name>A0ABS6DIE9_9ENTR</name>
<proteinExistence type="predicted"/>
<gene>
    <name evidence="1" type="ORF">KC222_10785</name>
</gene>
<protein>
    <submittedName>
        <fullName evidence="1">Uncharacterized protein</fullName>
    </submittedName>
</protein>
<evidence type="ECO:0000313" key="1">
    <source>
        <dbReference type="EMBL" id="MBU4682500.1"/>
    </source>
</evidence>
<reference evidence="2" key="1">
    <citation type="submission" date="2023-07" db="EMBL/GenBank/DDBJ databases">
        <title>Cedecea davisae an AmpC producer and its therapeutic implications.</title>
        <authorList>
            <person name="Notter J."/>
        </authorList>
    </citation>
    <scope>NUCLEOTIDE SEQUENCE [LARGE SCALE GENOMIC DNA]</scope>
    <source>
        <strain evidence="2">1</strain>
    </source>
</reference>
<sequence length="65" mass="7130">MGMDKGVTEEFHPDMLQVVGTAVMQLLAREQAISRESIADMVQVVYANNLDDLAVQRAVDLLILG</sequence>
<accession>A0ABS6DIE9</accession>
<comment type="caution">
    <text evidence="1">The sequence shown here is derived from an EMBL/GenBank/DDBJ whole genome shotgun (WGS) entry which is preliminary data.</text>
</comment>
<evidence type="ECO:0000313" key="2">
    <source>
        <dbReference type="Proteomes" id="UP000686327"/>
    </source>
</evidence>
<organism evidence="1 2">
    <name type="scientific">Cedecea davisae</name>
    <dbReference type="NCBI Taxonomy" id="158484"/>
    <lineage>
        <taxon>Bacteria</taxon>
        <taxon>Pseudomonadati</taxon>
        <taxon>Pseudomonadota</taxon>
        <taxon>Gammaproteobacteria</taxon>
        <taxon>Enterobacterales</taxon>
        <taxon>Enterobacteriaceae</taxon>
        <taxon>Cedecea</taxon>
    </lineage>
</organism>
<dbReference type="Proteomes" id="UP000686327">
    <property type="component" value="Unassembled WGS sequence"/>
</dbReference>